<accession>A0A143PRC5</accession>
<feature type="domain" description="Rieske" evidence="6">
    <location>
        <begin position="424"/>
        <end position="508"/>
    </location>
</feature>
<dbReference type="GO" id="GO:0051537">
    <property type="term" value="F:2 iron, 2 sulfur cluster binding"/>
    <property type="evidence" value="ECO:0007669"/>
    <property type="project" value="UniProtKB-KW"/>
</dbReference>
<dbReference type="InterPro" id="IPR036922">
    <property type="entry name" value="Rieske_2Fe-2S_sf"/>
</dbReference>
<keyword evidence="3" id="KW-0408">Iron</keyword>
<protein>
    <submittedName>
        <fullName evidence="7">Gamma-glutamylputrescine oxidoreductase</fullName>
        <ecNumber evidence="7">1.4.3.-</ecNumber>
    </submittedName>
</protein>
<dbReference type="InterPro" id="IPR036188">
    <property type="entry name" value="FAD/NAD-bd_sf"/>
</dbReference>
<evidence type="ECO:0000259" key="6">
    <source>
        <dbReference type="PROSITE" id="PS51296"/>
    </source>
</evidence>
<dbReference type="GO" id="GO:0005737">
    <property type="term" value="C:cytoplasm"/>
    <property type="evidence" value="ECO:0007669"/>
    <property type="project" value="TreeGrafter"/>
</dbReference>
<dbReference type="Gene3D" id="3.30.9.10">
    <property type="entry name" value="D-Amino Acid Oxidase, subunit A, domain 2"/>
    <property type="match status" value="1"/>
</dbReference>
<evidence type="ECO:0000313" key="8">
    <source>
        <dbReference type="Proteomes" id="UP000076079"/>
    </source>
</evidence>
<dbReference type="Gene3D" id="3.50.50.60">
    <property type="entry name" value="FAD/NAD(P)-binding domain"/>
    <property type="match status" value="1"/>
</dbReference>
<dbReference type="PANTHER" id="PTHR13847:SF281">
    <property type="entry name" value="FAD DEPENDENT OXIDOREDUCTASE DOMAIN-CONTAINING PROTEIN"/>
    <property type="match status" value="1"/>
</dbReference>
<reference evidence="7 8" key="1">
    <citation type="journal article" date="2016" name="Genome Announc.">
        <title>First Complete Genome Sequence of a Subdivision 6 Acidobacterium Strain.</title>
        <authorList>
            <person name="Huang S."/>
            <person name="Vieira S."/>
            <person name="Bunk B."/>
            <person name="Riedel T."/>
            <person name="Sproer C."/>
            <person name="Overmann J."/>
        </authorList>
    </citation>
    <scope>NUCLEOTIDE SEQUENCE [LARGE SCALE GENOMIC DNA]</scope>
    <source>
        <strain evidence="8">DSM 100886 HEG_-6_39</strain>
    </source>
</reference>
<dbReference type="AlphaFoldDB" id="A0A143PRC5"/>
<organism evidence="7 8">
    <name type="scientific">Luteitalea pratensis</name>
    <dbReference type="NCBI Taxonomy" id="1855912"/>
    <lineage>
        <taxon>Bacteria</taxon>
        <taxon>Pseudomonadati</taxon>
        <taxon>Acidobacteriota</taxon>
        <taxon>Vicinamibacteria</taxon>
        <taxon>Vicinamibacterales</taxon>
        <taxon>Vicinamibacteraceae</taxon>
        <taxon>Luteitalea</taxon>
    </lineage>
</organism>
<dbReference type="SUPFAM" id="SSF51971">
    <property type="entry name" value="Nucleotide-binding domain"/>
    <property type="match status" value="1"/>
</dbReference>
<dbReference type="InterPro" id="IPR017941">
    <property type="entry name" value="Rieske_2Fe-2S"/>
</dbReference>
<dbReference type="STRING" id="1855912.LuPra_03927"/>
<dbReference type="RefSeq" id="WP_162271450.1">
    <property type="nucleotide sequence ID" value="NZ_CP015136.1"/>
</dbReference>
<evidence type="ECO:0000256" key="4">
    <source>
        <dbReference type="ARBA" id="ARBA00023014"/>
    </source>
</evidence>
<dbReference type="Gene3D" id="2.102.10.10">
    <property type="entry name" value="Rieske [2Fe-2S] iron-sulphur domain"/>
    <property type="match status" value="1"/>
</dbReference>
<name>A0A143PRC5_LUTPR</name>
<dbReference type="EC" id="1.4.3.-" evidence="7"/>
<keyword evidence="4" id="KW-0411">Iron-sulfur</keyword>
<evidence type="ECO:0000256" key="5">
    <source>
        <dbReference type="ARBA" id="ARBA00023157"/>
    </source>
</evidence>
<proteinExistence type="predicted"/>
<gene>
    <name evidence="7" type="primary">puuB_1</name>
    <name evidence="7" type="ORF">LuPra_03927</name>
</gene>
<dbReference type="InterPro" id="IPR005805">
    <property type="entry name" value="Rieske_Fe-S_prot_C"/>
</dbReference>
<dbReference type="EMBL" id="CP015136">
    <property type="protein sequence ID" value="AMY10688.1"/>
    <property type="molecule type" value="Genomic_DNA"/>
</dbReference>
<dbReference type="GO" id="GO:0046872">
    <property type="term" value="F:metal ion binding"/>
    <property type="evidence" value="ECO:0007669"/>
    <property type="project" value="UniProtKB-KW"/>
</dbReference>
<evidence type="ECO:0000256" key="3">
    <source>
        <dbReference type="ARBA" id="ARBA00023004"/>
    </source>
</evidence>
<dbReference type="KEGG" id="abac:LuPra_03927"/>
<dbReference type="GO" id="GO:0016491">
    <property type="term" value="F:oxidoreductase activity"/>
    <property type="evidence" value="ECO:0007669"/>
    <property type="project" value="UniProtKB-KW"/>
</dbReference>
<dbReference type="GO" id="GO:0016020">
    <property type="term" value="C:membrane"/>
    <property type="evidence" value="ECO:0007669"/>
    <property type="project" value="InterPro"/>
</dbReference>
<evidence type="ECO:0000313" key="7">
    <source>
        <dbReference type="EMBL" id="AMY10688.1"/>
    </source>
</evidence>
<dbReference type="PANTHER" id="PTHR13847">
    <property type="entry name" value="SARCOSINE DEHYDROGENASE-RELATED"/>
    <property type="match status" value="1"/>
</dbReference>
<dbReference type="InterPro" id="IPR038010">
    <property type="entry name" value="YhfW_C"/>
</dbReference>
<keyword evidence="5" id="KW-1015">Disulfide bond</keyword>
<keyword evidence="1" id="KW-0001">2Fe-2S</keyword>
<keyword evidence="7" id="KW-0560">Oxidoreductase</keyword>
<sequence length="508" mass="54887">MATAQHDTTPYWSTSATFPQFAKLAGNADADVVVVGGGITGLTTAYLLAKAGTRVVVLERGRCAAIDTGHTSAHLTMVTDTRLGTLVTNFGRSHGQAVWDAGLAAIATIDDIVREHAIDAGFEWVDGYLHARFGDGASDQRKHLEADAMLAGELGFDAEYIESVPLVGRPGVRFANQARIHPRQYLAGVAKAIVALGGRIYEHSEADEFCEGPRRVKANGHTVTCADVVIATHNPVVGFGGTAGATLFQTKLALYTSYVIAGRVANGVVPDALWWDTGDPYQFVRVDPHQDYDVVMLGGEDHKTGQEDDTEACYRRLEEHLRVIVPDIELTHRWSGQVIETPDGLPYIGQSADHQYSATGYAGNGLTFGTLAGVIISDAILERSNPWTELFDPSRKALTRGLWDYVKENVDYPYYMIRDRFAGADAKSVRAVRRGQGKVIERNGAKVAAYRDTAGTATLRSAICTHMGCTVGWNAAERTWDCPCHGSRFTTSGKVISGPAETPLSDVD</sequence>
<dbReference type="Pfam" id="PF01266">
    <property type="entry name" value="DAO"/>
    <property type="match status" value="1"/>
</dbReference>
<dbReference type="InterPro" id="IPR006076">
    <property type="entry name" value="FAD-dep_OxRdtase"/>
</dbReference>
<keyword evidence="2" id="KW-0479">Metal-binding</keyword>
<dbReference type="SUPFAM" id="SSF50022">
    <property type="entry name" value="ISP domain"/>
    <property type="match status" value="1"/>
</dbReference>
<dbReference type="PROSITE" id="PS51296">
    <property type="entry name" value="RIESKE"/>
    <property type="match status" value="1"/>
</dbReference>
<evidence type="ECO:0000256" key="1">
    <source>
        <dbReference type="ARBA" id="ARBA00022714"/>
    </source>
</evidence>
<dbReference type="Proteomes" id="UP000076079">
    <property type="component" value="Chromosome"/>
</dbReference>
<reference evidence="8" key="2">
    <citation type="submission" date="2016-04" db="EMBL/GenBank/DDBJ databases">
        <title>First Complete Genome Sequence of a Subdivision 6 Acidobacterium.</title>
        <authorList>
            <person name="Huang S."/>
            <person name="Vieira S."/>
            <person name="Bunk B."/>
            <person name="Riedel T."/>
            <person name="Sproeer C."/>
            <person name="Overmann J."/>
        </authorList>
    </citation>
    <scope>NUCLEOTIDE SEQUENCE [LARGE SCALE GENOMIC DNA]</scope>
    <source>
        <strain evidence="8">DSM 100886 HEG_-6_39</strain>
    </source>
</reference>
<evidence type="ECO:0000256" key="2">
    <source>
        <dbReference type="ARBA" id="ARBA00022723"/>
    </source>
</evidence>
<keyword evidence="8" id="KW-1185">Reference proteome</keyword>
<dbReference type="CDD" id="cd03477">
    <property type="entry name" value="Rieske_YhfW_C"/>
    <property type="match status" value="1"/>
</dbReference>
<dbReference type="PRINTS" id="PR00162">
    <property type="entry name" value="RIESKE"/>
</dbReference>
<dbReference type="Pfam" id="PF00355">
    <property type="entry name" value="Rieske"/>
    <property type="match status" value="1"/>
</dbReference>